<dbReference type="KEGG" id="gfu:KM031_15720"/>
<dbReference type="PIRSF" id="PIRSF029730">
    <property type="entry name" value="UCP029730"/>
    <property type="match status" value="1"/>
</dbReference>
<dbReference type="InterPro" id="IPR011227">
    <property type="entry name" value="UCP029730"/>
</dbReference>
<keyword evidence="2" id="KW-1185">Reference proteome</keyword>
<dbReference type="RefSeq" id="WP_215504507.1">
    <property type="nucleotide sequence ID" value="NZ_CP076361.1"/>
</dbReference>
<name>A0A975S1F1_9RHOB</name>
<reference evidence="1" key="1">
    <citation type="submission" date="2021-06" db="EMBL/GenBank/DDBJ databases">
        <title>Direct submission.</title>
        <authorList>
            <person name="Lee C.-S."/>
            <person name="Jin L."/>
        </authorList>
    </citation>
    <scope>NUCLEOTIDE SEQUENCE</scope>
    <source>
        <strain evidence="1">Con5</strain>
    </source>
</reference>
<accession>A0A975S1F1</accession>
<dbReference type="SUPFAM" id="SSF53187">
    <property type="entry name" value="Zn-dependent exopeptidases"/>
    <property type="match status" value="1"/>
</dbReference>
<dbReference type="Pfam" id="PF05013">
    <property type="entry name" value="FGase"/>
    <property type="match status" value="1"/>
</dbReference>
<dbReference type="Proteomes" id="UP000679352">
    <property type="component" value="Chromosome"/>
</dbReference>
<gene>
    <name evidence="1" type="ORF">KM031_15720</name>
</gene>
<organism evidence="1 2">
    <name type="scientific">Gemmobacter fulvus</name>
    <dbReference type="NCBI Taxonomy" id="2840474"/>
    <lineage>
        <taxon>Bacteria</taxon>
        <taxon>Pseudomonadati</taxon>
        <taxon>Pseudomonadota</taxon>
        <taxon>Alphaproteobacteria</taxon>
        <taxon>Rhodobacterales</taxon>
        <taxon>Paracoccaceae</taxon>
        <taxon>Gemmobacter</taxon>
    </lineage>
</organism>
<dbReference type="EMBL" id="CP076361">
    <property type="protein sequence ID" value="QWK90246.1"/>
    <property type="molecule type" value="Genomic_DNA"/>
</dbReference>
<dbReference type="AlphaFoldDB" id="A0A975S1F1"/>
<protein>
    <submittedName>
        <fullName evidence="1">N-formylglutamate amidohydrolase</fullName>
    </submittedName>
</protein>
<sequence>MQLPPNMVAALAAEAAEVLRPAAASPLLLLCEHAGARVPAPWGGLGLPPALLDTHYAYDPGVDGLTRVLSARLEAPAVLARYSRIFLDYNRFPEDWDHIRPDLGGIPVPANLRISAAERTLRRAIAATPLDQAIRPLLPGRRAVVSVHSFTPVMAGDHRAVDIGVLWRQDSGFVRAVLAALHGRAAGLGLRIGDNAPYDWRRVVAYSLQAHALDRGLPCFYLEVNNALFSDPATSETIATLIADVLAAALSALPDAGREPR</sequence>
<dbReference type="Gene3D" id="3.40.630.40">
    <property type="entry name" value="Zn-dependent exopeptidases"/>
    <property type="match status" value="1"/>
</dbReference>
<proteinExistence type="predicted"/>
<evidence type="ECO:0000313" key="1">
    <source>
        <dbReference type="EMBL" id="QWK90246.1"/>
    </source>
</evidence>
<dbReference type="InterPro" id="IPR007709">
    <property type="entry name" value="N-FG_amidohydro"/>
</dbReference>
<evidence type="ECO:0000313" key="2">
    <source>
        <dbReference type="Proteomes" id="UP000679352"/>
    </source>
</evidence>